<name>A0A976QVW8_THEOR</name>
<protein>
    <submittedName>
        <fullName evidence="1">Uncharacterized protein</fullName>
    </submittedName>
</protein>
<organism evidence="1 2">
    <name type="scientific">Theileria orientalis</name>
    <dbReference type="NCBI Taxonomy" id="68886"/>
    <lineage>
        <taxon>Eukaryota</taxon>
        <taxon>Sar</taxon>
        <taxon>Alveolata</taxon>
        <taxon>Apicomplexa</taxon>
        <taxon>Aconoidasida</taxon>
        <taxon>Piroplasmida</taxon>
        <taxon>Theileriidae</taxon>
        <taxon>Theileria</taxon>
    </lineage>
</organism>
<evidence type="ECO:0000313" key="1">
    <source>
        <dbReference type="EMBL" id="UKK02512.2"/>
    </source>
</evidence>
<dbReference type="Proteomes" id="UP000244811">
    <property type="component" value="Chromosome 4"/>
</dbReference>
<reference evidence="1" key="1">
    <citation type="submission" date="2022-07" db="EMBL/GenBank/DDBJ databases">
        <title>Evaluation of T. orientalis genome assembly methods using nanopore sequencing and analysis of variation between genomes.</title>
        <authorList>
            <person name="Yam J."/>
            <person name="Micallef M.L."/>
            <person name="Liu M."/>
            <person name="Djordjevic S.P."/>
            <person name="Bogema D.R."/>
            <person name="Jenkins C."/>
        </authorList>
    </citation>
    <scope>NUCLEOTIDE SEQUENCE</scope>
    <source>
        <strain evidence="1">Goon Nure</strain>
    </source>
</reference>
<dbReference type="EMBL" id="CP056072">
    <property type="protein sequence ID" value="UKK02512.2"/>
    <property type="molecule type" value="Genomic_DNA"/>
</dbReference>
<proteinExistence type="predicted"/>
<dbReference type="AlphaFoldDB" id="A0A976QVW8"/>
<sequence length="425" mass="49834">MLNYQLELADYVNQLNPQIDVSQESVLNYVLAIKLNHLSKIINKIPCEYSSESSIKYRRSGRQLTFVSYISLNIRNSISTLRSLEYRKLFNDIVEESRRINELREPRFTENPSHDKNSFNKFNSIGFNVMELIYENRIKNKINNRISLLNEWDLEGIELTPNPTRQLGESFNLIKKSNIFSTHFHKISEKFIDCTEPYSESLTELKTRLNSIQSITYKTQTRTISFNTEEGELHTKRVQTRGLKNIEPIDLKANLLKGLDEINKNTVCKPASLRKSMEMANNDRFTNQKEFYKIHYMSLFEKYNQIRRAYDELLPRMQILEIQNNILFDIIGNLYSNEERTTNLLKEFIELKSFCIHSIMKLKVELGDNYLNILSSIVNSTSTSEVRPWAKILSGMFNFYDIRADDALIQNLNTLYSINRMTQGS</sequence>
<evidence type="ECO:0000313" key="2">
    <source>
        <dbReference type="Proteomes" id="UP000244811"/>
    </source>
</evidence>
<gene>
    <name evidence="1" type="ORF">MACK_002605</name>
</gene>
<accession>A0A976QVW8</accession>